<dbReference type="EC" id="3.1.3.15" evidence="3"/>
<dbReference type="SUPFAM" id="SSF56784">
    <property type="entry name" value="HAD-like"/>
    <property type="match status" value="1"/>
</dbReference>
<dbReference type="STRING" id="349521.HCH_03081"/>
<accession>Q2SHM7</accession>
<dbReference type="KEGG" id="hch:HCH_03081"/>
<evidence type="ECO:0000256" key="2">
    <source>
        <dbReference type="ARBA" id="ARBA00009184"/>
    </source>
</evidence>
<keyword evidence="7" id="KW-0460">Magnesium</keyword>
<comment type="function">
    <text evidence="10">Catalyzes the dephosphorylation of histidinol-phosphate to histidinol, the direct precursor of histidine.</text>
</comment>
<dbReference type="Gene3D" id="1.20.1440.100">
    <property type="entry name" value="SG protein - dephosphorylation function"/>
    <property type="match status" value="1"/>
</dbReference>
<dbReference type="InterPro" id="IPR050582">
    <property type="entry name" value="HAD-like_SerB"/>
</dbReference>
<evidence type="ECO:0000256" key="6">
    <source>
        <dbReference type="ARBA" id="ARBA00022801"/>
    </source>
</evidence>
<evidence type="ECO:0000256" key="5">
    <source>
        <dbReference type="ARBA" id="ARBA00022723"/>
    </source>
</evidence>
<protein>
    <recommendedName>
        <fullName evidence="4">Histidinol-phosphatase</fullName>
        <ecNumber evidence="3">3.1.3.15</ecNumber>
    </recommendedName>
    <alternativeName>
        <fullName evidence="8">Histidinol-phosphate phosphatase</fullName>
    </alternativeName>
</protein>
<dbReference type="NCBIfam" id="TIGR01490">
    <property type="entry name" value="HAD-SF-IB-hyp1"/>
    <property type="match status" value="1"/>
</dbReference>
<keyword evidence="6" id="KW-0378">Hydrolase</keyword>
<dbReference type="InterPro" id="IPR006385">
    <property type="entry name" value="HAD_hydro_SerB1"/>
</dbReference>
<comment type="catalytic activity">
    <reaction evidence="9">
        <text>L-histidinol phosphate + H2O = L-histidinol + phosphate</text>
        <dbReference type="Rhea" id="RHEA:14465"/>
        <dbReference type="ChEBI" id="CHEBI:15377"/>
        <dbReference type="ChEBI" id="CHEBI:43474"/>
        <dbReference type="ChEBI" id="CHEBI:57699"/>
        <dbReference type="ChEBI" id="CHEBI:57980"/>
        <dbReference type="EC" id="3.1.3.15"/>
    </reaction>
    <physiologicalReaction direction="left-to-right" evidence="9">
        <dbReference type="Rhea" id="RHEA:14466"/>
    </physiologicalReaction>
</comment>
<dbReference type="AlphaFoldDB" id="Q2SHM7"/>
<keyword evidence="12" id="KW-1185">Reference proteome</keyword>
<reference evidence="11 12" key="1">
    <citation type="journal article" date="2005" name="Nucleic Acids Res.">
        <title>Genomic blueprint of Hahella chejuensis, a marine microbe producing an algicidal agent.</title>
        <authorList>
            <person name="Jeong H."/>
            <person name="Yim J.H."/>
            <person name="Lee C."/>
            <person name="Choi S.-H."/>
            <person name="Park Y.K."/>
            <person name="Yoon S.H."/>
            <person name="Hur C.-G."/>
            <person name="Kang H.-Y."/>
            <person name="Kim D."/>
            <person name="Lee H.H."/>
            <person name="Park K.H."/>
            <person name="Park S.-H."/>
            <person name="Park H.-S."/>
            <person name="Lee H.K."/>
            <person name="Oh T.K."/>
            <person name="Kim J.F."/>
        </authorList>
    </citation>
    <scope>NUCLEOTIDE SEQUENCE [LARGE SCALE GENOMIC DNA]</scope>
    <source>
        <strain evidence="11 12">KCTC 2396</strain>
    </source>
</reference>
<sequence length="222" mass="24411">MSLALFDLDNTLLAGDSAQAFSEFLTAQDEIPTPHNFLQRNQAFMDDYEAGALDFNAYMSYTLAPLVGLPPTQLQTLIRAYVDTHINAMIPARALALLDEHRRAGDEIAIVSATGAHLVAPIAERLGAPHVLAVDIEIRDGVITGSLIGTPTFREGKVTRVQAWAAQHGWDYQDAAFYSDSHNDLPLLEAVRRPVAVDPDPVLRRIAVERGWEILSLRDEKA</sequence>
<evidence type="ECO:0000256" key="9">
    <source>
        <dbReference type="ARBA" id="ARBA00052092"/>
    </source>
</evidence>
<gene>
    <name evidence="11" type="ordered locus">HCH_03081</name>
</gene>
<dbReference type="PANTHER" id="PTHR43344:SF13">
    <property type="entry name" value="PHOSPHATASE RV3661-RELATED"/>
    <property type="match status" value="1"/>
</dbReference>
<dbReference type="InterPro" id="IPR036412">
    <property type="entry name" value="HAD-like_sf"/>
</dbReference>
<dbReference type="FunFam" id="3.40.50.1000:FF:000025">
    <property type="entry name" value="HAD hydrolase, family IB"/>
    <property type="match status" value="1"/>
</dbReference>
<name>Q2SHM7_HAHCH</name>
<dbReference type="GO" id="GO:0004401">
    <property type="term" value="F:histidinol-phosphatase activity"/>
    <property type="evidence" value="ECO:0007669"/>
    <property type="project" value="UniProtKB-EC"/>
</dbReference>
<dbReference type="InterPro" id="IPR023214">
    <property type="entry name" value="HAD_sf"/>
</dbReference>
<dbReference type="OrthoDB" id="9784466at2"/>
<comment type="pathway">
    <text evidence="1">Amino-acid biosynthesis; L-histidine biosynthesis; L-histidine from 5-phospho-alpha-D-ribose 1-diphosphate: step 8/9.</text>
</comment>
<dbReference type="Pfam" id="PF12710">
    <property type="entry name" value="HAD"/>
    <property type="match status" value="1"/>
</dbReference>
<organism evidence="11 12">
    <name type="scientific">Hahella chejuensis (strain KCTC 2396)</name>
    <dbReference type="NCBI Taxonomy" id="349521"/>
    <lineage>
        <taxon>Bacteria</taxon>
        <taxon>Pseudomonadati</taxon>
        <taxon>Pseudomonadota</taxon>
        <taxon>Gammaproteobacteria</taxon>
        <taxon>Oceanospirillales</taxon>
        <taxon>Hahellaceae</taxon>
        <taxon>Hahella</taxon>
    </lineage>
</organism>
<evidence type="ECO:0000256" key="3">
    <source>
        <dbReference type="ARBA" id="ARBA00013085"/>
    </source>
</evidence>
<dbReference type="EMBL" id="CP000155">
    <property type="protein sequence ID" value="ABC29847.1"/>
    <property type="molecule type" value="Genomic_DNA"/>
</dbReference>
<evidence type="ECO:0000313" key="11">
    <source>
        <dbReference type="EMBL" id="ABC29847.1"/>
    </source>
</evidence>
<dbReference type="HOGENOM" id="CLU_052657_1_1_6"/>
<dbReference type="RefSeq" id="WP_011396916.1">
    <property type="nucleotide sequence ID" value="NC_007645.1"/>
</dbReference>
<dbReference type="CDD" id="cd02612">
    <property type="entry name" value="HAD_PGPPase"/>
    <property type="match status" value="1"/>
</dbReference>
<dbReference type="Gene3D" id="3.40.50.1000">
    <property type="entry name" value="HAD superfamily/HAD-like"/>
    <property type="match status" value="1"/>
</dbReference>
<keyword evidence="5" id="KW-0479">Metal-binding</keyword>
<evidence type="ECO:0000256" key="1">
    <source>
        <dbReference type="ARBA" id="ARBA00004970"/>
    </source>
</evidence>
<evidence type="ECO:0000256" key="8">
    <source>
        <dbReference type="ARBA" id="ARBA00033209"/>
    </source>
</evidence>
<evidence type="ECO:0000256" key="7">
    <source>
        <dbReference type="ARBA" id="ARBA00022842"/>
    </source>
</evidence>
<evidence type="ECO:0000256" key="4">
    <source>
        <dbReference type="ARBA" id="ARBA00021697"/>
    </source>
</evidence>
<evidence type="ECO:0000313" key="12">
    <source>
        <dbReference type="Proteomes" id="UP000000238"/>
    </source>
</evidence>
<dbReference type="Proteomes" id="UP000000238">
    <property type="component" value="Chromosome"/>
</dbReference>
<dbReference type="PANTHER" id="PTHR43344">
    <property type="entry name" value="PHOSPHOSERINE PHOSPHATASE"/>
    <property type="match status" value="1"/>
</dbReference>
<dbReference type="eggNOG" id="COG0560">
    <property type="taxonomic scope" value="Bacteria"/>
</dbReference>
<dbReference type="GO" id="GO:0046872">
    <property type="term" value="F:metal ion binding"/>
    <property type="evidence" value="ECO:0007669"/>
    <property type="project" value="UniProtKB-KW"/>
</dbReference>
<proteinExistence type="inferred from homology"/>
<comment type="similarity">
    <text evidence="2">Belongs to the HAD-like hydrolase superfamily. SerB family.</text>
</comment>
<evidence type="ECO:0000256" key="10">
    <source>
        <dbReference type="ARBA" id="ARBA00053547"/>
    </source>
</evidence>
<dbReference type="NCBIfam" id="TIGR01488">
    <property type="entry name" value="HAD-SF-IB"/>
    <property type="match status" value="1"/>
</dbReference>